<feature type="transmembrane region" description="Helical" evidence="1">
    <location>
        <begin position="86"/>
        <end position="109"/>
    </location>
</feature>
<evidence type="ECO:0000313" key="2">
    <source>
        <dbReference type="EMBL" id="JAC03953.1"/>
    </source>
</evidence>
<proteinExistence type="evidence at transcript level"/>
<feature type="transmembrane region" description="Helical" evidence="1">
    <location>
        <begin position="49"/>
        <end position="66"/>
    </location>
</feature>
<dbReference type="AlphaFoldDB" id="W8BXG2"/>
<evidence type="ECO:0000256" key="1">
    <source>
        <dbReference type="SAM" id="Phobius"/>
    </source>
</evidence>
<accession>W8BXG2</accession>
<reference evidence="2" key="1">
    <citation type="submission" date="2013-07" db="EMBL/GenBank/DDBJ databases">
        <authorList>
            <person name="Geib S."/>
        </authorList>
    </citation>
    <scope>NUCLEOTIDE SEQUENCE</scope>
</reference>
<keyword evidence="1" id="KW-0812">Transmembrane</keyword>
<keyword evidence="1" id="KW-0472">Membrane</keyword>
<name>W8BXG2_CERCA</name>
<organism evidence="2">
    <name type="scientific">Ceratitis capitata</name>
    <name type="common">Mediterranean fruit fly</name>
    <name type="synonym">Tephritis capitata</name>
    <dbReference type="NCBI Taxonomy" id="7213"/>
    <lineage>
        <taxon>Eukaryota</taxon>
        <taxon>Metazoa</taxon>
        <taxon>Ecdysozoa</taxon>
        <taxon>Arthropoda</taxon>
        <taxon>Hexapoda</taxon>
        <taxon>Insecta</taxon>
        <taxon>Pterygota</taxon>
        <taxon>Neoptera</taxon>
        <taxon>Endopterygota</taxon>
        <taxon>Diptera</taxon>
        <taxon>Brachycera</taxon>
        <taxon>Muscomorpha</taxon>
        <taxon>Tephritoidea</taxon>
        <taxon>Tephritidae</taxon>
        <taxon>Ceratitis</taxon>
        <taxon>Ceratitis</taxon>
    </lineage>
</organism>
<protein>
    <submittedName>
        <fullName evidence="2">Uncharacterized protein</fullName>
    </submittedName>
</protein>
<keyword evidence="1" id="KW-1133">Transmembrane helix</keyword>
<reference evidence="2" key="2">
    <citation type="journal article" date="2014" name="BMC Genomics">
        <title>A genomic perspective to assessing quality of mass-reared SIT flies used in Mediterranean fruit fly (Ceratitis capitata) eradication in California.</title>
        <authorList>
            <person name="Calla B."/>
            <person name="Hall B."/>
            <person name="Hou S."/>
            <person name="Geib S.M."/>
        </authorList>
    </citation>
    <scope>NUCLEOTIDE SEQUENCE</scope>
</reference>
<dbReference type="EMBL" id="GAMC01002603">
    <property type="protein sequence ID" value="JAC03953.1"/>
    <property type="molecule type" value="mRNA"/>
</dbReference>
<sequence>MSMLFFKRYLEKSQLVAQNFSEVNNSAVPCYVKMRELPAPRKLERVHDLVALCAMPFAMYTCDWIVDEYFIDHDSDYLVSARAYVAHRLMHVAVCVCVFFVYLCVACSCKLKKRNSKKI</sequence>